<name>A0A1Q5PUI2_9ACTO</name>
<comment type="similarity">
    <text evidence="3">Belongs to the glycosyltransferase 2 family.</text>
</comment>
<dbReference type="PANTHER" id="PTHR48090:SF10">
    <property type="entry name" value="GLUCOSYL-3-PHOSPHOGLYCERATE SYNTHASE"/>
    <property type="match status" value="1"/>
</dbReference>
<evidence type="ECO:0000256" key="8">
    <source>
        <dbReference type="ARBA" id="ARBA00040894"/>
    </source>
</evidence>
<evidence type="ECO:0000256" key="1">
    <source>
        <dbReference type="ARBA" id="ARBA00001936"/>
    </source>
</evidence>
<evidence type="ECO:0000256" key="9">
    <source>
        <dbReference type="ARBA" id="ARBA00048689"/>
    </source>
</evidence>
<dbReference type="EC" id="2.4.1.266" evidence="7"/>
<dbReference type="InterPro" id="IPR001173">
    <property type="entry name" value="Glyco_trans_2-like"/>
</dbReference>
<comment type="cofactor">
    <cofactor evidence="2">
        <name>Mg(2+)</name>
        <dbReference type="ChEBI" id="CHEBI:18420"/>
    </cofactor>
</comment>
<evidence type="ECO:0000256" key="6">
    <source>
        <dbReference type="ARBA" id="ARBA00022842"/>
    </source>
</evidence>
<keyword evidence="6" id="KW-0460">Magnesium</keyword>
<evidence type="ECO:0000313" key="14">
    <source>
        <dbReference type="Proteomes" id="UP000185612"/>
    </source>
</evidence>
<comment type="catalytic activity">
    <reaction evidence="9">
        <text>(2R)-3-phosphoglycerate + UDP-alpha-D-glucose = (2R)-2-O-(alpha-D-glucopyranosyl)-3-phospho-glycerate + UDP + H(+)</text>
        <dbReference type="Rhea" id="RHEA:31319"/>
        <dbReference type="ChEBI" id="CHEBI:15378"/>
        <dbReference type="ChEBI" id="CHEBI:58223"/>
        <dbReference type="ChEBI" id="CHEBI:58272"/>
        <dbReference type="ChEBI" id="CHEBI:58885"/>
        <dbReference type="ChEBI" id="CHEBI:62600"/>
        <dbReference type="EC" id="2.4.1.266"/>
    </reaction>
    <physiologicalReaction direction="left-to-right" evidence="9">
        <dbReference type="Rhea" id="RHEA:31320"/>
    </physiologicalReaction>
</comment>
<feature type="domain" description="Glycosyltransferase 2-like" evidence="12">
    <location>
        <begin position="16"/>
        <end position="85"/>
    </location>
</feature>
<protein>
    <recommendedName>
        <fullName evidence="8">Glucosyl-3-phosphoglycerate synthase</fullName>
        <ecNumber evidence="7">2.4.1.266</ecNumber>
    </recommendedName>
</protein>
<dbReference type="SUPFAM" id="SSF53448">
    <property type="entry name" value="Nucleotide-diphospho-sugar transferases"/>
    <property type="match status" value="1"/>
</dbReference>
<dbReference type="Pfam" id="PF00535">
    <property type="entry name" value="Glycos_transf_2"/>
    <property type="match status" value="1"/>
</dbReference>
<evidence type="ECO:0000256" key="3">
    <source>
        <dbReference type="ARBA" id="ARBA00006739"/>
    </source>
</evidence>
<accession>A0A1Q5PUI2</accession>
<dbReference type="Gene3D" id="3.90.550.10">
    <property type="entry name" value="Spore Coat Polysaccharide Biosynthesis Protein SpsA, Chain A"/>
    <property type="match status" value="1"/>
</dbReference>
<evidence type="ECO:0000256" key="5">
    <source>
        <dbReference type="ARBA" id="ARBA00022679"/>
    </source>
</evidence>
<keyword evidence="14" id="KW-1185">Reference proteome</keyword>
<evidence type="ECO:0000313" key="13">
    <source>
        <dbReference type="EMBL" id="OKL51217.1"/>
    </source>
</evidence>
<gene>
    <name evidence="13" type="ORF">BSZ40_08560</name>
</gene>
<dbReference type="RefSeq" id="WP_073825483.1">
    <property type="nucleotide sequence ID" value="NZ_MQVS01000009.1"/>
</dbReference>
<comment type="caution">
    <text evidence="13">The sequence shown here is derived from an EMBL/GenBank/DDBJ whole genome shotgun (WGS) entry which is preliminary data.</text>
</comment>
<dbReference type="GO" id="GO:0016757">
    <property type="term" value="F:glycosyltransferase activity"/>
    <property type="evidence" value="ECO:0007669"/>
    <property type="project" value="UniProtKB-KW"/>
</dbReference>
<organism evidence="13 14">
    <name type="scientific">Buchananella hordeovulneris</name>
    <dbReference type="NCBI Taxonomy" id="52770"/>
    <lineage>
        <taxon>Bacteria</taxon>
        <taxon>Bacillati</taxon>
        <taxon>Actinomycetota</taxon>
        <taxon>Actinomycetes</taxon>
        <taxon>Actinomycetales</taxon>
        <taxon>Actinomycetaceae</taxon>
        <taxon>Buchananella</taxon>
    </lineage>
</organism>
<dbReference type="Proteomes" id="UP000185612">
    <property type="component" value="Unassembled WGS sequence"/>
</dbReference>
<dbReference type="InterPro" id="IPR029044">
    <property type="entry name" value="Nucleotide-diphossugar_trans"/>
</dbReference>
<dbReference type="STRING" id="52770.BSZ40_08560"/>
<dbReference type="PANTHER" id="PTHR48090">
    <property type="entry name" value="UNDECAPRENYL-PHOSPHATE 4-DEOXY-4-FORMAMIDO-L-ARABINOSE TRANSFERASE-RELATED"/>
    <property type="match status" value="1"/>
</dbReference>
<dbReference type="InParanoid" id="A0A1Q5PUI2"/>
<evidence type="ECO:0000256" key="11">
    <source>
        <dbReference type="SAM" id="MobiDB-lite"/>
    </source>
</evidence>
<evidence type="ECO:0000256" key="7">
    <source>
        <dbReference type="ARBA" id="ARBA00039022"/>
    </source>
</evidence>
<dbReference type="EMBL" id="MQVS01000009">
    <property type="protein sequence ID" value="OKL51217.1"/>
    <property type="molecule type" value="Genomic_DNA"/>
</dbReference>
<evidence type="ECO:0000256" key="4">
    <source>
        <dbReference type="ARBA" id="ARBA00022676"/>
    </source>
</evidence>
<comment type="catalytic activity">
    <reaction evidence="10">
        <text>an NDP-alpha-D-glucose + (2R)-3-phosphoglycerate = (2R)-2-O-(alpha-D-glucopyranosyl)-3-phospho-glycerate + a ribonucleoside 5'-diphosphate + H(+)</text>
        <dbReference type="Rhea" id="RHEA:47244"/>
        <dbReference type="ChEBI" id="CHEBI:15378"/>
        <dbReference type="ChEBI" id="CHEBI:57930"/>
        <dbReference type="ChEBI" id="CHEBI:58272"/>
        <dbReference type="ChEBI" id="CHEBI:62600"/>
        <dbReference type="ChEBI" id="CHEBI:76533"/>
        <dbReference type="EC" id="2.4.1.266"/>
    </reaction>
    <physiologicalReaction direction="left-to-right" evidence="10">
        <dbReference type="Rhea" id="RHEA:47245"/>
    </physiologicalReaction>
</comment>
<comment type="cofactor">
    <cofactor evidence="1">
        <name>Mn(2+)</name>
        <dbReference type="ChEBI" id="CHEBI:29035"/>
    </cofactor>
</comment>
<evidence type="ECO:0000256" key="10">
    <source>
        <dbReference type="ARBA" id="ARBA00048997"/>
    </source>
</evidence>
<reference evidence="14" key="1">
    <citation type="submission" date="2016-12" db="EMBL/GenBank/DDBJ databases">
        <authorList>
            <person name="Meng X."/>
        </authorList>
    </citation>
    <scope>NUCLEOTIDE SEQUENCE [LARGE SCALE GENOMIC DNA]</scope>
    <source>
        <strain evidence="14">DSM 20732</strain>
    </source>
</reference>
<sequence>MTDGPDTLRDAQRVAVVIPAFDEAPIIAATVRACRAIPAVDLVVVVDDGSVDKTQHAARGAGAVVVRHSVNRGKASAVETGIKVVAMRDLPDLPPRHVLVIDAWLGDAAAECAPAVQAVLDGQADCAIAVSLSHTPAGRAEAFARSGIARLTGLQSVQPLAPHRCLTREAANAAMPLAGGWGLEPGITIDVLAAGLTVMEVECDMPAGRRGSKQHRGAFAHQREVATAILTRRFFRPPPAAPRSIQSEPQPGIPYQIGSK</sequence>
<evidence type="ECO:0000256" key="2">
    <source>
        <dbReference type="ARBA" id="ARBA00001946"/>
    </source>
</evidence>
<evidence type="ECO:0000259" key="12">
    <source>
        <dbReference type="Pfam" id="PF00535"/>
    </source>
</evidence>
<dbReference type="AlphaFoldDB" id="A0A1Q5PUI2"/>
<proteinExistence type="inferred from homology"/>
<dbReference type="InterPro" id="IPR050256">
    <property type="entry name" value="Glycosyltransferase_2"/>
</dbReference>
<keyword evidence="4" id="KW-0328">Glycosyltransferase</keyword>
<feature type="region of interest" description="Disordered" evidence="11">
    <location>
        <begin position="237"/>
        <end position="260"/>
    </location>
</feature>
<keyword evidence="5" id="KW-0808">Transferase</keyword>